<evidence type="ECO:0000256" key="5">
    <source>
        <dbReference type="SAM" id="MobiDB-lite"/>
    </source>
</evidence>
<protein>
    <submittedName>
        <fullName evidence="8">Anosmin-1-like isoform X2</fullName>
    </submittedName>
</protein>
<feature type="compositionally biased region" description="Low complexity" evidence="5">
    <location>
        <begin position="36"/>
        <end position="51"/>
    </location>
</feature>
<dbReference type="Pfam" id="PF00095">
    <property type="entry name" value="WAP"/>
    <property type="match status" value="1"/>
</dbReference>
<feature type="region of interest" description="Disordered" evidence="5">
    <location>
        <begin position="831"/>
        <end position="851"/>
    </location>
</feature>
<dbReference type="SMART" id="SM00217">
    <property type="entry name" value="WAP"/>
    <property type="match status" value="1"/>
</dbReference>
<dbReference type="FunFam" id="4.10.75.10:FF:000001">
    <property type="entry name" value="Anosmin 1"/>
    <property type="match status" value="1"/>
</dbReference>
<evidence type="ECO:0000256" key="2">
    <source>
        <dbReference type="ARBA" id="ARBA00022473"/>
    </source>
</evidence>
<feature type="region of interest" description="Disordered" evidence="5">
    <location>
        <begin position="1"/>
        <end position="84"/>
    </location>
</feature>
<dbReference type="GO" id="GO:0005634">
    <property type="term" value="C:nucleus"/>
    <property type="evidence" value="ECO:0007669"/>
    <property type="project" value="UniProtKB-SubCell"/>
</dbReference>
<dbReference type="Pfam" id="PF17869">
    <property type="entry name" value="Cys_box"/>
    <property type="match status" value="1"/>
</dbReference>
<dbReference type="InterPro" id="IPR008197">
    <property type="entry name" value="WAP_dom"/>
</dbReference>
<feature type="region of interest" description="Disordered" evidence="5">
    <location>
        <begin position="395"/>
        <end position="414"/>
    </location>
</feature>
<feature type="region of interest" description="Disordered" evidence="5">
    <location>
        <begin position="1133"/>
        <end position="1152"/>
    </location>
</feature>
<evidence type="ECO:0000256" key="1">
    <source>
        <dbReference type="ARBA" id="ARBA00004123"/>
    </source>
</evidence>
<dbReference type="InterPro" id="IPR024861">
    <property type="entry name" value="Donson"/>
</dbReference>
<dbReference type="GO" id="GO:0005576">
    <property type="term" value="C:extracellular region"/>
    <property type="evidence" value="ECO:0007669"/>
    <property type="project" value="InterPro"/>
</dbReference>
<feature type="region of interest" description="Disordered" evidence="5">
    <location>
        <begin position="370"/>
        <end position="390"/>
    </location>
</feature>
<evidence type="ECO:0000256" key="4">
    <source>
        <dbReference type="ARBA" id="ARBA00025806"/>
    </source>
</evidence>
<evidence type="ECO:0000259" key="7">
    <source>
        <dbReference type="PROSITE" id="PS51390"/>
    </source>
</evidence>
<dbReference type="PANTHER" id="PTHR12972:SF0">
    <property type="entry name" value="PROTEIN DOWNSTREAM NEIGHBOR OF SON"/>
    <property type="match status" value="1"/>
</dbReference>
<keyword evidence="2" id="KW-0217">Developmental protein</keyword>
<feature type="domain" description="Fibronectin type-III" evidence="6">
    <location>
        <begin position="851"/>
        <end position="956"/>
    </location>
</feature>
<comment type="subcellular location">
    <subcellularLocation>
        <location evidence="1">Nucleus</location>
    </subcellularLocation>
</comment>
<keyword evidence="3" id="KW-0539">Nucleus</keyword>
<keyword evidence="9" id="KW-1185">Reference proteome</keyword>
<proteinExistence type="inferred from homology"/>
<evidence type="ECO:0000313" key="9">
    <source>
        <dbReference type="Proteomes" id="UP000693946"/>
    </source>
</evidence>
<dbReference type="InterPro" id="IPR003961">
    <property type="entry name" value="FN3_dom"/>
</dbReference>
<dbReference type="GO" id="GO:0033260">
    <property type="term" value="P:nuclear DNA replication"/>
    <property type="evidence" value="ECO:0007669"/>
    <property type="project" value="TreeGrafter"/>
</dbReference>
<dbReference type="PROSITE" id="PS50853">
    <property type="entry name" value="FN3"/>
    <property type="match status" value="2"/>
</dbReference>
<dbReference type="PANTHER" id="PTHR12972">
    <property type="entry name" value="DOWNSTREAM NEIGHBOR OF SON"/>
    <property type="match status" value="1"/>
</dbReference>
<dbReference type="AlphaFoldDB" id="A0AAV6REF6"/>
<dbReference type="CDD" id="cd00063">
    <property type="entry name" value="FN3"/>
    <property type="match status" value="2"/>
</dbReference>
<evidence type="ECO:0000256" key="3">
    <source>
        <dbReference type="ARBA" id="ARBA00023242"/>
    </source>
</evidence>
<feature type="domain" description="WAP" evidence="7">
    <location>
        <begin position="686"/>
        <end position="735"/>
    </location>
</feature>
<accession>A0AAV6REF6</accession>
<dbReference type="SMART" id="SM00060">
    <property type="entry name" value="FN3"/>
    <property type="match status" value="3"/>
</dbReference>
<reference evidence="8 9" key="1">
    <citation type="journal article" date="2021" name="Sci. Rep.">
        <title>Chromosome anchoring in Senegalese sole (Solea senegalensis) reveals sex-associated markers and genome rearrangements in flatfish.</title>
        <authorList>
            <person name="Guerrero-Cozar I."/>
            <person name="Gomez-Garrido J."/>
            <person name="Berbel C."/>
            <person name="Martinez-Blanch J.F."/>
            <person name="Alioto T."/>
            <person name="Claros M.G."/>
            <person name="Gagnaire P.A."/>
            <person name="Manchado M."/>
        </authorList>
    </citation>
    <scope>NUCLEOTIDE SEQUENCE [LARGE SCALE GENOMIC DNA]</scope>
    <source>
        <strain evidence="8">Sse05_10M</strain>
    </source>
</reference>
<name>A0AAV6REF6_SOLSE</name>
<dbReference type="GO" id="GO:0030414">
    <property type="term" value="F:peptidase inhibitor activity"/>
    <property type="evidence" value="ECO:0007669"/>
    <property type="project" value="InterPro"/>
</dbReference>
<comment type="caution">
    <text evidence="8">The sequence shown here is derived from an EMBL/GenBank/DDBJ whole genome shotgun (WGS) entry which is preliminary data.</text>
</comment>
<dbReference type="Pfam" id="PF00041">
    <property type="entry name" value="fn3"/>
    <property type="match status" value="1"/>
</dbReference>
<evidence type="ECO:0000313" key="8">
    <source>
        <dbReference type="EMBL" id="KAG7503781.1"/>
    </source>
</evidence>
<dbReference type="InterPro" id="IPR036645">
    <property type="entry name" value="Elafin-like_sf"/>
</dbReference>
<gene>
    <name evidence="8" type="ORF">JOB18_044779</name>
</gene>
<comment type="similarity">
    <text evidence="4">Belongs to the DONSON family.</text>
</comment>
<sequence>MSQKAGYSPSFKRPSEIMRMRRKKARSIAGVSPCPSGQDSTDSPGQSSSSPACVRPFSPGPLFNSQNRSGGGTKRRNPFANIENTYSPNKKFIIHNDDGNIEALNTRRDNEEDMSTKTDCQGVFSFSSSLTEAEKRERGEISSKKCLTFSEDDSLFEEEEENAKSPLLKSPQAIAPASIAPPVCTEFPADWSLKTRLLFTSPLTLSWSEQPKAQEEALGLSQHCRAQFIPLPHSLQDPRSCPDLRCAFQQSLVYWQHPSLPWIPLFPRINVERNFKGKSTPWAQDVSLQQSLMSEWSVSLSSLYGLLKARLCPYFYLCSYQFTVLFRAAGLGGSNTITALISPTTRGIREAMKAEGIEFSLPLVEERRRSKGQQNVAEQQGEEQDLKECSELTEGVDYPAGDEGENDADNDEDSSFSWLKEMGIQDKIKKHDNIIIQLRKEGHAVSLDHKPESVVCVEGPHTFTLINFLINCKSLVAAAGSQAGLPPTLLAPVAFRGATVQTLKARSVNVKSQVGSSFQNISSLEITGPILPSSLHTITTLLRPSQKGNFSATLYTHAPTAVMNTHTSTQQRVSGERNFPVRKALQIRRGCWRRLCGLFSSSAPVARCASRCLSLHSVAALSTSLQNNGSLGWCQNHKQCAKCLEPCKDSWPMKRNRNNCRDLCERVFPRKHWECVTSCEFLQSVLAVKQGSCPPPDRARGFAAACVESCDHDRECSAQRKCCSNGCGHTCQSPKDLYKGSPLKPRKELSFEELPPTELEVRWSSRFNVSAEPVVYVLQRRWNFGIQPSEDTATSWQEVAQTTEQRVRLTDIRPGRWYQFRVAAVNTHGTRGFSTPSKHIHSSRDPSSPAAPTELRVANMSFDPSRMVSARLQWSMPTDLDVPVHHYKVSWSWTAVGQSSASSLTKRRKTVRGCLVELDSMQLNRSYRVEVQAVSYWGQTQLKGRRAVLHFTTQRRVRSAPSKRTGDVLDVGTPFYQDGQLRVHVYWQSSTDPSVEFYKVQWGPEYCGHNQTRPMEKTSTQENFISLHGLLFSCKYKVLLQPVSRKSRLLAESTSFFTPSCASIQAKSPNPITCAGETLSPQKVLVKAANLTAAFELHGDNVTAIFRWDSSEALAHQQLTGYQVTWAELVPTSRRNKNNNNNNKLPHGLISQSQILPPDSKVVVVSGLRRASLYRLEVHAITAEGEGPATSRNFETPGYQSAAKHRSRLRKHHHHHHHKRPNTERH</sequence>
<feature type="domain" description="Fibronectin type-III" evidence="6">
    <location>
        <begin position="745"/>
        <end position="845"/>
    </location>
</feature>
<organism evidence="8 9">
    <name type="scientific">Solea senegalensis</name>
    <name type="common">Senegalese sole</name>
    <dbReference type="NCBI Taxonomy" id="28829"/>
    <lineage>
        <taxon>Eukaryota</taxon>
        <taxon>Metazoa</taxon>
        <taxon>Chordata</taxon>
        <taxon>Craniata</taxon>
        <taxon>Vertebrata</taxon>
        <taxon>Euteleostomi</taxon>
        <taxon>Actinopterygii</taxon>
        <taxon>Neopterygii</taxon>
        <taxon>Teleostei</taxon>
        <taxon>Neoteleostei</taxon>
        <taxon>Acanthomorphata</taxon>
        <taxon>Carangaria</taxon>
        <taxon>Pleuronectiformes</taxon>
        <taxon>Pleuronectoidei</taxon>
        <taxon>Soleidae</taxon>
        <taxon>Solea</taxon>
    </lineage>
</organism>
<dbReference type="InterPro" id="IPR040957">
    <property type="entry name" value="Anosmin-1_Cys_box"/>
</dbReference>
<feature type="compositionally biased region" description="Basic residues" evidence="5">
    <location>
        <begin position="1203"/>
        <end position="1220"/>
    </location>
</feature>
<evidence type="ECO:0000259" key="6">
    <source>
        <dbReference type="PROSITE" id="PS50853"/>
    </source>
</evidence>
<dbReference type="Gene3D" id="4.10.75.10">
    <property type="entry name" value="Elafin-like"/>
    <property type="match status" value="1"/>
</dbReference>
<feature type="compositionally biased region" description="Acidic residues" evidence="5">
    <location>
        <begin position="400"/>
        <end position="414"/>
    </location>
</feature>
<dbReference type="CDD" id="cd00199">
    <property type="entry name" value="WAP"/>
    <property type="match status" value="1"/>
</dbReference>
<feature type="region of interest" description="Disordered" evidence="5">
    <location>
        <begin position="1187"/>
        <end position="1226"/>
    </location>
</feature>
<dbReference type="Proteomes" id="UP000693946">
    <property type="component" value="Linkage Group LG2"/>
</dbReference>
<dbReference type="PROSITE" id="PS51390">
    <property type="entry name" value="WAP"/>
    <property type="match status" value="1"/>
</dbReference>
<dbReference type="EMBL" id="JAGKHQ010000012">
    <property type="protein sequence ID" value="KAG7503781.1"/>
    <property type="molecule type" value="Genomic_DNA"/>
</dbReference>